<keyword evidence="3" id="KW-1185">Reference proteome</keyword>
<keyword evidence="1" id="KW-1133">Transmembrane helix</keyword>
<gene>
    <name evidence="2" type="ORF">SAMN05216202_1561</name>
</gene>
<protein>
    <submittedName>
        <fullName evidence="2">Uncharacterized protein</fullName>
    </submittedName>
</protein>
<reference evidence="3" key="1">
    <citation type="submission" date="2016-10" db="EMBL/GenBank/DDBJ databases">
        <authorList>
            <person name="Varghese N."/>
            <person name="Submissions S."/>
        </authorList>
    </citation>
    <scope>NUCLEOTIDE SEQUENCE [LARGE SCALE GENOMIC DNA]</scope>
    <source>
        <strain evidence="3">LMG 2223</strain>
    </source>
</reference>
<dbReference type="Proteomes" id="UP000198600">
    <property type="component" value="Chromosome I"/>
</dbReference>
<evidence type="ECO:0000313" key="2">
    <source>
        <dbReference type="EMBL" id="SDU91573.1"/>
    </source>
</evidence>
<keyword evidence="1" id="KW-0472">Membrane</keyword>
<evidence type="ECO:0000256" key="1">
    <source>
        <dbReference type="SAM" id="Phobius"/>
    </source>
</evidence>
<dbReference type="AlphaFoldDB" id="A0A1H2MEB8"/>
<proteinExistence type="predicted"/>
<organism evidence="2 3">
    <name type="scientific">Pseudomonas mucidolens</name>
    <dbReference type="NCBI Taxonomy" id="46679"/>
    <lineage>
        <taxon>Bacteria</taxon>
        <taxon>Pseudomonadati</taxon>
        <taxon>Pseudomonadota</taxon>
        <taxon>Gammaproteobacteria</taxon>
        <taxon>Pseudomonadales</taxon>
        <taxon>Pseudomonadaceae</taxon>
        <taxon>Pseudomonas</taxon>
    </lineage>
</organism>
<sequence>MNTPEQPRSNAASAIKLEADKPTGEQPMELFITDGHTEYYLALKAGGDSDRGLLTGVLAGIGGIGGIGLGLFSFLQSGDLKGLNIMLAICIPLCILPFLWETLRPLPLPILFNRRTREVYFDHAGKLFHTPWDGIQAVTNEFQLVGPSIGSIQSASLEIRVWQFEKPETVLMVSLGSPFGKSLMLQKSLWEYIRAYMNNGPYFDEHGNHSESDAFVKSQLAVRPKMSDSFKRTREQIKQAKREAGGKNYLSGSDVIKLILGPMFYPQDRIQEFTYSIAKRRSRNRWPSVVAERLKANGPTTRLVDLEYEKGAISGVECNAVIELK</sequence>
<name>A0A1H2MEB8_9PSED</name>
<dbReference type="OrthoDB" id="6902626at2"/>
<accession>A0A1H2MEB8</accession>
<feature type="transmembrane region" description="Helical" evidence="1">
    <location>
        <begin position="82"/>
        <end position="100"/>
    </location>
</feature>
<feature type="transmembrane region" description="Helical" evidence="1">
    <location>
        <begin position="53"/>
        <end position="75"/>
    </location>
</feature>
<dbReference type="STRING" id="46679.SAMN05216202_1561"/>
<evidence type="ECO:0000313" key="3">
    <source>
        <dbReference type="Proteomes" id="UP000198600"/>
    </source>
</evidence>
<dbReference type="RefSeq" id="WP_090221407.1">
    <property type="nucleotide sequence ID" value="NZ_LS483433.1"/>
</dbReference>
<dbReference type="EMBL" id="LT629802">
    <property type="protein sequence ID" value="SDU91573.1"/>
    <property type="molecule type" value="Genomic_DNA"/>
</dbReference>
<keyword evidence="1" id="KW-0812">Transmembrane</keyword>